<dbReference type="Pfam" id="PF13927">
    <property type="entry name" value="Ig_3"/>
    <property type="match status" value="1"/>
</dbReference>
<reference evidence="11 12" key="1">
    <citation type="journal article" date="2022" name="Nat. Ecol. Evol.">
        <title>A masculinizing supergene underlies an exaggerated male reproductive morph in a spider.</title>
        <authorList>
            <person name="Hendrickx F."/>
            <person name="De Corte Z."/>
            <person name="Sonet G."/>
            <person name="Van Belleghem S.M."/>
            <person name="Kostlbacher S."/>
            <person name="Vangestel C."/>
        </authorList>
    </citation>
    <scope>NUCLEOTIDE SEQUENCE [LARGE SCALE GENOMIC DNA]</scope>
    <source>
        <strain evidence="11">W744_W776</strain>
    </source>
</reference>
<dbReference type="SMART" id="SM00408">
    <property type="entry name" value="IGc2"/>
    <property type="match status" value="3"/>
</dbReference>
<evidence type="ECO:0000313" key="12">
    <source>
        <dbReference type="Proteomes" id="UP000827092"/>
    </source>
</evidence>
<keyword evidence="12" id="KW-1185">Reference proteome</keyword>
<evidence type="ECO:0000256" key="8">
    <source>
        <dbReference type="ARBA" id="ARBA00023319"/>
    </source>
</evidence>
<keyword evidence="8" id="KW-0393">Immunoglobulin domain</keyword>
<dbReference type="SUPFAM" id="SSF48726">
    <property type="entry name" value="Immunoglobulin"/>
    <property type="match status" value="3"/>
</dbReference>
<dbReference type="AlphaFoldDB" id="A0AAV6V9P0"/>
<dbReference type="FunFam" id="2.60.40.10:FF:000328">
    <property type="entry name" value="CLUMA_CG000981, isoform A"/>
    <property type="match status" value="1"/>
</dbReference>
<dbReference type="GO" id="GO:0043005">
    <property type="term" value="C:neuron projection"/>
    <property type="evidence" value="ECO:0007669"/>
    <property type="project" value="TreeGrafter"/>
</dbReference>
<sequence>MSRYCRAVLLCLYVVIRCLTKAHPRADLEPDFVGDPVNVTVTEGSTALLTCQVEDLGFYRVAWIRVESQTILSIHTHVITRNYRITLDHKNRQTWNLAIASVEESDRGQYMCQINTVPMKKRLIYLEVLVPPKFVDRGENEVMVREGTNITLSCKVRGHPTPTVTWEREGGQAISESKGHRQLGEDLTITKVSRLHMGVYVCTVHSSFYQGPAYQPVTRNVMLHVLFPPMIWIPHQLIFAALGDTVALDCYTEAFPMSINYWTKAESCSILQPDEKFKVSISDNIYQVSMKLVIAGVSSGDFGSYKCIAKNSLGSTEGVIRLYEAKVSVQNKKIQDEGEMVKGNSGTTYRETYEEVRVKGKYASYELTRNTNTKESRLPQSAHLERQRISNFITSLESGGPRELGPIRLFIAAIWICHLLASKVMTPK</sequence>
<organism evidence="11 12">
    <name type="scientific">Oedothorax gibbosus</name>
    <dbReference type="NCBI Taxonomy" id="931172"/>
    <lineage>
        <taxon>Eukaryota</taxon>
        <taxon>Metazoa</taxon>
        <taxon>Ecdysozoa</taxon>
        <taxon>Arthropoda</taxon>
        <taxon>Chelicerata</taxon>
        <taxon>Arachnida</taxon>
        <taxon>Araneae</taxon>
        <taxon>Araneomorphae</taxon>
        <taxon>Entelegynae</taxon>
        <taxon>Araneoidea</taxon>
        <taxon>Linyphiidae</taxon>
        <taxon>Erigoninae</taxon>
        <taxon>Oedothorax</taxon>
    </lineage>
</organism>
<dbReference type="PANTHER" id="PTHR12231">
    <property type="entry name" value="CTX-RELATED TYPE I TRANSMEMBRANE PROTEIN"/>
    <property type="match status" value="1"/>
</dbReference>
<keyword evidence="3 9" id="KW-0732">Signal</keyword>
<dbReference type="InterPro" id="IPR007110">
    <property type="entry name" value="Ig-like_dom"/>
</dbReference>
<dbReference type="GO" id="GO:0005886">
    <property type="term" value="C:plasma membrane"/>
    <property type="evidence" value="ECO:0007669"/>
    <property type="project" value="UniProtKB-SubCell"/>
</dbReference>
<comment type="subcellular location">
    <subcellularLocation>
        <location evidence="1">Cell membrane</location>
    </subcellularLocation>
</comment>
<evidence type="ECO:0000256" key="2">
    <source>
        <dbReference type="ARBA" id="ARBA00022475"/>
    </source>
</evidence>
<dbReference type="EMBL" id="JAFNEN010000138">
    <property type="protein sequence ID" value="KAG8192568.1"/>
    <property type="molecule type" value="Genomic_DNA"/>
</dbReference>
<evidence type="ECO:0000313" key="11">
    <source>
        <dbReference type="EMBL" id="KAG8192568.1"/>
    </source>
</evidence>
<dbReference type="PROSITE" id="PS50835">
    <property type="entry name" value="IG_LIKE"/>
    <property type="match status" value="3"/>
</dbReference>
<evidence type="ECO:0000256" key="7">
    <source>
        <dbReference type="ARBA" id="ARBA00023180"/>
    </source>
</evidence>
<keyword evidence="2" id="KW-1003">Cell membrane</keyword>
<gene>
    <name evidence="11" type="ORF">JTE90_015202</name>
</gene>
<keyword evidence="6" id="KW-1015">Disulfide bond</keyword>
<dbReference type="Pfam" id="PF07679">
    <property type="entry name" value="I-set"/>
    <property type="match status" value="2"/>
</dbReference>
<evidence type="ECO:0000256" key="9">
    <source>
        <dbReference type="SAM" id="SignalP"/>
    </source>
</evidence>
<feature type="domain" description="Ig-like" evidence="10">
    <location>
        <begin position="132"/>
        <end position="218"/>
    </location>
</feature>
<feature type="chain" id="PRO_5043933259" description="Ig-like domain-containing protein" evidence="9">
    <location>
        <begin position="23"/>
        <end position="428"/>
    </location>
</feature>
<dbReference type="InterPro" id="IPR036179">
    <property type="entry name" value="Ig-like_dom_sf"/>
</dbReference>
<comment type="caution">
    <text evidence="11">The sequence shown here is derived from an EMBL/GenBank/DDBJ whole genome shotgun (WGS) entry which is preliminary data.</text>
</comment>
<keyword evidence="5" id="KW-0472">Membrane</keyword>
<evidence type="ECO:0000256" key="1">
    <source>
        <dbReference type="ARBA" id="ARBA00004236"/>
    </source>
</evidence>
<keyword evidence="4" id="KW-0677">Repeat</keyword>
<dbReference type="Proteomes" id="UP000827092">
    <property type="component" value="Unassembled WGS sequence"/>
</dbReference>
<dbReference type="InterPro" id="IPR051170">
    <property type="entry name" value="Neural/epithelial_adhesion"/>
</dbReference>
<evidence type="ECO:0000256" key="5">
    <source>
        <dbReference type="ARBA" id="ARBA00023136"/>
    </source>
</evidence>
<accession>A0AAV6V9P0</accession>
<dbReference type="InterPro" id="IPR013783">
    <property type="entry name" value="Ig-like_fold"/>
</dbReference>
<name>A0AAV6V9P0_9ARAC</name>
<evidence type="ECO:0000256" key="3">
    <source>
        <dbReference type="ARBA" id="ARBA00022729"/>
    </source>
</evidence>
<feature type="signal peptide" evidence="9">
    <location>
        <begin position="1"/>
        <end position="22"/>
    </location>
</feature>
<feature type="domain" description="Ig-like" evidence="10">
    <location>
        <begin position="228"/>
        <end position="328"/>
    </location>
</feature>
<evidence type="ECO:0000259" key="10">
    <source>
        <dbReference type="PROSITE" id="PS50835"/>
    </source>
</evidence>
<evidence type="ECO:0000256" key="6">
    <source>
        <dbReference type="ARBA" id="ARBA00023157"/>
    </source>
</evidence>
<dbReference type="SMART" id="SM00409">
    <property type="entry name" value="IG"/>
    <property type="match status" value="3"/>
</dbReference>
<feature type="domain" description="Ig-like" evidence="10">
    <location>
        <begin position="30"/>
        <end position="124"/>
    </location>
</feature>
<proteinExistence type="predicted"/>
<dbReference type="InterPro" id="IPR013098">
    <property type="entry name" value="Ig_I-set"/>
</dbReference>
<dbReference type="InterPro" id="IPR003598">
    <property type="entry name" value="Ig_sub2"/>
</dbReference>
<dbReference type="PANTHER" id="PTHR12231:SF253">
    <property type="entry name" value="DPR-INTERACTING PROTEIN ETA, ISOFORM B-RELATED"/>
    <property type="match status" value="1"/>
</dbReference>
<protein>
    <recommendedName>
        <fullName evidence="10">Ig-like domain-containing protein</fullName>
    </recommendedName>
</protein>
<dbReference type="InterPro" id="IPR003599">
    <property type="entry name" value="Ig_sub"/>
</dbReference>
<keyword evidence="7" id="KW-0325">Glycoprotein</keyword>
<evidence type="ECO:0000256" key="4">
    <source>
        <dbReference type="ARBA" id="ARBA00022737"/>
    </source>
</evidence>
<dbReference type="Gene3D" id="2.60.40.10">
    <property type="entry name" value="Immunoglobulins"/>
    <property type="match status" value="3"/>
</dbReference>